<dbReference type="InterPro" id="IPR050109">
    <property type="entry name" value="HTH-type_TetR-like_transc_reg"/>
</dbReference>
<dbReference type="Gene3D" id="1.10.357.10">
    <property type="entry name" value="Tetracycline Repressor, domain 2"/>
    <property type="match status" value="1"/>
</dbReference>
<dbReference type="AlphaFoldDB" id="A0A6J4DXP7"/>
<accession>A0A6J4DXP7</accession>
<dbReference type="EMBL" id="BQKM01000007">
    <property type="protein sequence ID" value="GJN53716.1"/>
    <property type="molecule type" value="Genomic_DNA"/>
</dbReference>
<dbReference type="KEGG" id="ptw:TUM18999_05080"/>
<dbReference type="InterPro" id="IPR025722">
    <property type="entry name" value="TetR"/>
</dbReference>
<evidence type="ECO:0000256" key="1">
    <source>
        <dbReference type="ARBA" id="ARBA00023125"/>
    </source>
</evidence>
<dbReference type="Pfam" id="PF13972">
    <property type="entry name" value="TetR"/>
    <property type="match status" value="1"/>
</dbReference>
<gene>
    <name evidence="4" type="ORF">TUM18999_05080</name>
    <name evidence="5" type="ORF">TUM20286_34680</name>
</gene>
<keyword evidence="7" id="KW-1185">Reference proteome</keyword>
<evidence type="ECO:0000313" key="4">
    <source>
        <dbReference type="EMBL" id="BCG22317.1"/>
    </source>
</evidence>
<dbReference type="SUPFAM" id="SSF46689">
    <property type="entry name" value="Homeodomain-like"/>
    <property type="match status" value="1"/>
</dbReference>
<sequence length="221" mass="25234">MAPRIKTRERIVQSSLELFNAQGERNVTTNHIAAHLGMSPGNLYYHFRNKQVIIAELFAEYESRVDAFLRLPGDRALTVEDKTFYLEALLAAMWHYRFLHRDLEHLLESDAELAARYRVFAQRCLGHAQAIYRGFVEVGILLMNDAQIEALALNSWIIMTSWVRFLCTTRGDPGDLNEEMLRRGIYQVLALEGGYIAAEAQEAVAALYEKLYVPLDLVVQG</sequence>
<dbReference type="RefSeq" id="WP_111264450.1">
    <property type="nucleotide sequence ID" value="NZ_AP023189.1"/>
</dbReference>
<dbReference type="EMBL" id="AP023189">
    <property type="protein sequence ID" value="BCG22317.1"/>
    <property type="molecule type" value="Genomic_DNA"/>
</dbReference>
<protein>
    <submittedName>
        <fullName evidence="4">TetR family transcriptional regulator</fullName>
    </submittedName>
</protein>
<dbReference type="GO" id="GO:0000976">
    <property type="term" value="F:transcription cis-regulatory region binding"/>
    <property type="evidence" value="ECO:0007669"/>
    <property type="project" value="TreeGrafter"/>
</dbReference>
<dbReference type="PRINTS" id="PR00455">
    <property type="entry name" value="HTHTETR"/>
</dbReference>
<dbReference type="PROSITE" id="PS50977">
    <property type="entry name" value="HTH_TETR_2"/>
    <property type="match status" value="1"/>
</dbReference>
<evidence type="ECO:0000256" key="2">
    <source>
        <dbReference type="PROSITE-ProRule" id="PRU00335"/>
    </source>
</evidence>
<dbReference type="Pfam" id="PF00440">
    <property type="entry name" value="TetR_N"/>
    <property type="match status" value="1"/>
</dbReference>
<dbReference type="Proteomes" id="UP000509383">
    <property type="component" value="Chromosome"/>
</dbReference>
<proteinExistence type="predicted"/>
<evidence type="ECO:0000313" key="7">
    <source>
        <dbReference type="Proteomes" id="UP001054892"/>
    </source>
</evidence>
<dbReference type="InterPro" id="IPR001647">
    <property type="entry name" value="HTH_TetR"/>
</dbReference>
<dbReference type="PANTHER" id="PTHR30055:SF223">
    <property type="entry name" value="HTH-TYPE TRANSCRIPTIONAL REGULATOR UIDR"/>
    <property type="match status" value="1"/>
</dbReference>
<keyword evidence="1 2" id="KW-0238">DNA-binding</keyword>
<reference evidence="4 6" key="1">
    <citation type="submission" date="2020-05" db="EMBL/GenBank/DDBJ databases">
        <title>Characterization of novel class B3 metallo-beta-lactamase from novel Pseudomonas species.</title>
        <authorList>
            <person name="Yamada K."/>
            <person name="Aoki K."/>
            <person name="Ishii Y."/>
        </authorList>
    </citation>
    <scope>NUCLEOTIDE SEQUENCE [LARGE SCALE GENOMIC DNA]</scope>
    <source>
        <strain evidence="4 6">TUM18999</strain>
        <strain evidence="5 7">TUM20286</strain>
    </source>
</reference>
<name>A0A6J4DXP7_9PSED</name>
<dbReference type="PANTHER" id="PTHR30055">
    <property type="entry name" value="HTH-TYPE TRANSCRIPTIONAL REGULATOR RUTR"/>
    <property type="match status" value="1"/>
</dbReference>
<organism evidence="4 6">
    <name type="scientific">Pseudomonas tohonis</name>
    <dbReference type="NCBI Taxonomy" id="2725477"/>
    <lineage>
        <taxon>Bacteria</taxon>
        <taxon>Pseudomonadati</taxon>
        <taxon>Pseudomonadota</taxon>
        <taxon>Gammaproteobacteria</taxon>
        <taxon>Pseudomonadales</taxon>
        <taxon>Pseudomonadaceae</taxon>
        <taxon>Pseudomonas</taxon>
    </lineage>
</organism>
<evidence type="ECO:0000313" key="5">
    <source>
        <dbReference type="EMBL" id="GJN53716.1"/>
    </source>
</evidence>
<feature type="domain" description="HTH tetR-type" evidence="3">
    <location>
        <begin position="5"/>
        <end position="65"/>
    </location>
</feature>
<dbReference type="InterPro" id="IPR009057">
    <property type="entry name" value="Homeodomain-like_sf"/>
</dbReference>
<dbReference type="GO" id="GO:0003700">
    <property type="term" value="F:DNA-binding transcription factor activity"/>
    <property type="evidence" value="ECO:0007669"/>
    <property type="project" value="TreeGrafter"/>
</dbReference>
<evidence type="ECO:0000259" key="3">
    <source>
        <dbReference type="PROSITE" id="PS50977"/>
    </source>
</evidence>
<evidence type="ECO:0000313" key="6">
    <source>
        <dbReference type="Proteomes" id="UP000509383"/>
    </source>
</evidence>
<dbReference type="Proteomes" id="UP001054892">
    <property type="component" value="Unassembled WGS sequence"/>
</dbReference>
<feature type="DNA-binding region" description="H-T-H motif" evidence="2">
    <location>
        <begin position="28"/>
        <end position="47"/>
    </location>
</feature>